<dbReference type="EMBL" id="AUZZ01006116">
    <property type="protein sequence ID" value="EQD47298.1"/>
    <property type="molecule type" value="Genomic_DNA"/>
</dbReference>
<dbReference type="GO" id="GO:0005524">
    <property type="term" value="F:ATP binding"/>
    <property type="evidence" value="ECO:0007669"/>
    <property type="project" value="InterPro"/>
</dbReference>
<evidence type="ECO:0000259" key="1">
    <source>
        <dbReference type="Pfam" id="PF05190"/>
    </source>
</evidence>
<dbReference type="InterPro" id="IPR036187">
    <property type="entry name" value="DNA_mismatch_repair_MutS_sf"/>
</dbReference>
<dbReference type="InterPro" id="IPR007861">
    <property type="entry name" value="DNA_mismatch_repair_MutS_clamp"/>
</dbReference>
<dbReference type="Gene3D" id="1.10.1420.10">
    <property type="match status" value="1"/>
</dbReference>
<protein>
    <submittedName>
        <fullName evidence="2">DNA mismatch repair protein MutS, clamp domain protein</fullName>
    </submittedName>
</protein>
<name>T0ZRK6_9ZZZZ</name>
<evidence type="ECO:0000313" key="2">
    <source>
        <dbReference type="EMBL" id="EQD47298.1"/>
    </source>
</evidence>
<dbReference type="Pfam" id="PF05190">
    <property type="entry name" value="MutS_IV"/>
    <property type="match status" value="1"/>
</dbReference>
<dbReference type="SUPFAM" id="SSF48334">
    <property type="entry name" value="DNA repair protein MutS, domain III"/>
    <property type="match status" value="1"/>
</dbReference>
<sequence>MDRLIDGLDPPARLVERLDAAVPEEADPARSDERRFRAGFSADLDRLHDEEKSALADLDRLEREAIGRTGIRSLKIGYNQVFGYYFEVGKTHSGRVPPEFRRRQTLAQGERFTTDGLEAVELRLRELRERLQAVEAEVWGPRG</sequence>
<feature type="domain" description="DNA mismatch repair protein MutS clamp" evidence="1">
    <location>
        <begin position="39"/>
        <end position="130"/>
    </location>
</feature>
<feature type="non-terminal residue" evidence="2">
    <location>
        <position position="143"/>
    </location>
</feature>
<accession>T0ZRK6</accession>
<dbReference type="AlphaFoldDB" id="T0ZRK6"/>
<proteinExistence type="predicted"/>
<reference evidence="2" key="1">
    <citation type="submission" date="2013-08" db="EMBL/GenBank/DDBJ databases">
        <authorList>
            <person name="Mendez C."/>
            <person name="Richter M."/>
            <person name="Ferrer M."/>
            <person name="Sanchez J."/>
        </authorList>
    </citation>
    <scope>NUCLEOTIDE SEQUENCE</scope>
</reference>
<organism evidence="2">
    <name type="scientific">mine drainage metagenome</name>
    <dbReference type="NCBI Taxonomy" id="410659"/>
    <lineage>
        <taxon>unclassified sequences</taxon>
        <taxon>metagenomes</taxon>
        <taxon>ecological metagenomes</taxon>
    </lineage>
</organism>
<dbReference type="GO" id="GO:0006298">
    <property type="term" value="P:mismatch repair"/>
    <property type="evidence" value="ECO:0007669"/>
    <property type="project" value="InterPro"/>
</dbReference>
<comment type="caution">
    <text evidence="2">The sequence shown here is derived from an EMBL/GenBank/DDBJ whole genome shotgun (WGS) entry which is preliminary data.</text>
</comment>
<dbReference type="GO" id="GO:0030983">
    <property type="term" value="F:mismatched DNA binding"/>
    <property type="evidence" value="ECO:0007669"/>
    <property type="project" value="InterPro"/>
</dbReference>
<gene>
    <name evidence="2" type="ORF">B2A_08487</name>
</gene>
<reference evidence="2" key="2">
    <citation type="journal article" date="2014" name="ISME J.">
        <title>Microbial stratification in low pH oxic and suboxic macroscopic growths along an acid mine drainage.</title>
        <authorList>
            <person name="Mendez-Garcia C."/>
            <person name="Mesa V."/>
            <person name="Sprenger R.R."/>
            <person name="Richter M."/>
            <person name="Diez M.S."/>
            <person name="Solano J."/>
            <person name="Bargiela R."/>
            <person name="Golyshina O.V."/>
            <person name="Manteca A."/>
            <person name="Ramos J.L."/>
            <person name="Gallego J.R."/>
            <person name="Llorente I."/>
            <person name="Martins Dos Santos V.A."/>
            <person name="Jensen O.N."/>
            <person name="Pelaez A.I."/>
            <person name="Sanchez J."/>
            <person name="Ferrer M."/>
        </authorList>
    </citation>
    <scope>NUCLEOTIDE SEQUENCE</scope>
</reference>